<dbReference type="Proteomes" id="UP000297739">
    <property type="component" value="Unassembled WGS sequence"/>
</dbReference>
<dbReference type="RefSeq" id="WP_135498849.1">
    <property type="nucleotide sequence ID" value="NZ_SRLD01000036.1"/>
</dbReference>
<dbReference type="OrthoDB" id="663011at2"/>
<dbReference type="SMART" id="SM00100">
    <property type="entry name" value="cNMP"/>
    <property type="match status" value="1"/>
</dbReference>
<dbReference type="Pfam" id="PF00027">
    <property type="entry name" value="cNMP_binding"/>
    <property type="match status" value="1"/>
</dbReference>
<accession>A0A4Z0PGV5</accession>
<protein>
    <submittedName>
        <fullName evidence="2">Crp/Fnr family transcriptional regulator</fullName>
    </submittedName>
</protein>
<dbReference type="PROSITE" id="PS50042">
    <property type="entry name" value="CNMP_BINDING_3"/>
    <property type="match status" value="1"/>
</dbReference>
<dbReference type="InterPro" id="IPR000595">
    <property type="entry name" value="cNMP-bd_dom"/>
</dbReference>
<name>A0A4Z0PGV5_9BACT</name>
<keyword evidence="3" id="KW-1185">Reference proteome</keyword>
<dbReference type="InterPro" id="IPR014710">
    <property type="entry name" value="RmlC-like_jellyroll"/>
</dbReference>
<dbReference type="Gene3D" id="2.60.120.10">
    <property type="entry name" value="Jelly Rolls"/>
    <property type="match status" value="1"/>
</dbReference>
<dbReference type="InterPro" id="IPR018490">
    <property type="entry name" value="cNMP-bd_dom_sf"/>
</dbReference>
<comment type="caution">
    <text evidence="2">The sequence shown here is derived from an EMBL/GenBank/DDBJ whole genome shotgun (WGS) entry which is preliminary data.</text>
</comment>
<evidence type="ECO:0000313" key="2">
    <source>
        <dbReference type="EMBL" id="TGE14374.1"/>
    </source>
</evidence>
<dbReference type="CDD" id="cd00038">
    <property type="entry name" value="CAP_ED"/>
    <property type="match status" value="1"/>
</dbReference>
<dbReference type="EMBL" id="SRLD01000036">
    <property type="protein sequence ID" value="TGE14374.1"/>
    <property type="molecule type" value="Genomic_DNA"/>
</dbReference>
<reference evidence="2 3" key="1">
    <citation type="submission" date="2019-04" db="EMBL/GenBank/DDBJ databases">
        <authorList>
            <person name="Feng G."/>
            <person name="Zhang J."/>
            <person name="Zhu H."/>
        </authorList>
    </citation>
    <scope>NUCLEOTIDE SEQUENCE [LARGE SCALE GENOMIC DNA]</scope>
    <source>
        <strain evidence="2 3">JCM 17223</strain>
    </source>
</reference>
<evidence type="ECO:0000259" key="1">
    <source>
        <dbReference type="PROSITE" id="PS50042"/>
    </source>
</evidence>
<dbReference type="AlphaFoldDB" id="A0A4Z0PGV5"/>
<organism evidence="2 3">
    <name type="scientific">Hymenobacter elongatus</name>
    <dbReference type="NCBI Taxonomy" id="877208"/>
    <lineage>
        <taxon>Bacteria</taxon>
        <taxon>Pseudomonadati</taxon>
        <taxon>Bacteroidota</taxon>
        <taxon>Cytophagia</taxon>
        <taxon>Cytophagales</taxon>
        <taxon>Hymenobacteraceae</taxon>
        <taxon>Hymenobacter</taxon>
    </lineage>
</organism>
<gene>
    <name evidence="2" type="ORF">E5J99_16125</name>
</gene>
<feature type="domain" description="Cyclic nucleotide-binding" evidence="1">
    <location>
        <begin position="13"/>
        <end position="115"/>
    </location>
</feature>
<sequence length="197" mass="23052">MPASESLYAQLQALIPLTAEDFAAFAAALQPRQLRKKELLLREGEICQHVAYIESGCLRYFYTVEGEEHTGQFFFEHGWYTDYDSFLRHVPSTQNIQALEPCRLWLLPHADLYRLYAERPVFERFGRLMAEHAFQGLRTRNDALLNLTPEQRYLRLVAERPKVVARVPQHYIASHLGPKPESLSRIRKRLLDNRRLS</sequence>
<proteinExistence type="predicted"/>
<dbReference type="SUPFAM" id="SSF51206">
    <property type="entry name" value="cAMP-binding domain-like"/>
    <property type="match status" value="1"/>
</dbReference>
<evidence type="ECO:0000313" key="3">
    <source>
        <dbReference type="Proteomes" id="UP000297739"/>
    </source>
</evidence>